<dbReference type="Pfam" id="PF00067">
    <property type="entry name" value="p450"/>
    <property type="match status" value="1"/>
</dbReference>
<evidence type="ECO:0000256" key="17">
    <source>
        <dbReference type="PIRSR" id="PIRSR602401-1"/>
    </source>
</evidence>
<keyword evidence="21" id="KW-1185">Reference proteome</keyword>
<name>A0A835F332_9POAL</name>
<dbReference type="Gene3D" id="1.10.630.10">
    <property type="entry name" value="Cytochrome P450"/>
    <property type="match status" value="1"/>
</dbReference>
<evidence type="ECO:0000256" key="5">
    <source>
        <dbReference type="ARBA" id="ARBA00022617"/>
    </source>
</evidence>
<evidence type="ECO:0000256" key="7">
    <source>
        <dbReference type="ARBA" id="ARBA00022723"/>
    </source>
</evidence>
<evidence type="ECO:0000256" key="8">
    <source>
        <dbReference type="ARBA" id="ARBA00022989"/>
    </source>
</evidence>
<dbReference type="GO" id="GO:0016132">
    <property type="term" value="P:brassinosteroid biosynthetic process"/>
    <property type="evidence" value="ECO:0007669"/>
    <property type="project" value="TreeGrafter"/>
</dbReference>
<dbReference type="CDD" id="cd11043">
    <property type="entry name" value="CYP90-like"/>
    <property type="match status" value="1"/>
</dbReference>
<organism evidence="20 21">
    <name type="scientific">Digitaria exilis</name>
    <dbReference type="NCBI Taxonomy" id="1010633"/>
    <lineage>
        <taxon>Eukaryota</taxon>
        <taxon>Viridiplantae</taxon>
        <taxon>Streptophyta</taxon>
        <taxon>Embryophyta</taxon>
        <taxon>Tracheophyta</taxon>
        <taxon>Spermatophyta</taxon>
        <taxon>Magnoliopsida</taxon>
        <taxon>Liliopsida</taxon>
        <taxon>Poales</taxon>
        <taxon>Poaceae</taxon>
        <taxon>PACMAD clade</taxon>
        <taxon>Panicoideae</taxon>
        <taxon>Panicodae</taxon>
        <taxon>Paniceae</taxon>
        <taxon>Anthephorinae</taxon>
        <taxon>Digitaria</taxon>
    </lineage>
</organism>
<keyword evidence="10 17" id="KW-0408">Iron</keyword>
<dbReference type="GO" id="GO:0005506">
    <property type="term" value="F:iron ion binding"/>
    <property type="evidence" value="ECO:0007669"/>
    <property type="project" value="InterPro"/>
</dbReference>
<feature type="transmembrane region" description="Helical" evidence="19">
    <location>
        <begin position="15"/>
        <end position="34"/>
    </location>
</feature>
<keyword evidence="11 18" id="KW-0503">Monooxygenase</keyword>
<evidence type="ECO:0000256" key="9">
    <source>
        <dbReference type="ARBA" id="ARBA00023002"/>
    </source>
</evidence>
<comment type="caution">
    <text evidence="20">The sequence shown here is derived from an EMBL/GenBank/DDBJ whole genome shotgun (WGS) entry which is preliminary data.</text>
</comment>
<feature type="binding site" description="axial binding residue" evidence="17">
    <location>
        <position position="469"/>
    </location>
    <ligand>
        <name>heme</name>
        <dbReference type="ChEBI" id="CHEBI:30413"/>
    </ligand>
    <ligandPart>
        <name>Fe</name>
        <dbReference type="ChEBI" id="CHEBI:18248"/>
    </ligandPart>
</feature>
<evidence type="ECO:0000256" key="1">
    <source>
        <dbReference type="ARBA" id="ARBA00001971"/>
    </source>
</evidence>
<accession>A0A835F332</accession>
<comment type="subcellular location">
    <subcellularLocation>
        <location evidence="2">Membrane</location>
        <topology evidence="2">Single-pass membrane protein</topology>
    </subcellularLocation>
</comment>
<evidence type="ECO:0000256" key="13">
    <source>
        <dbReference type="ARBA" id="ARBA00037910"/>
    </source>
</evidence>
<keyword evidence="5 17" id="KW-0349">Heme</keyword>
<evidence type="ECO:0000256" key="3">
    <source>
        <dbReference type="ARBA" id="ARBA00004972"/>
    </source>
</evidence>
<gene>
    <name evidence="20" type="ORF">HU200_019440</name>
</gene>
<dbReference type="GO" id="GO:0048441">
    <property type="term" value="P:petal development"/>
    <property type="evidence" value="ECO:0007669"/>
    <property type="project" value="UniProtKB-ARBA"/>
</dbReference>
<evidence type="ECO:0000256" key="16">
    <source>
        <dbReference type="ARBA" id="ARBA00078099"/>
    </source>
</evidence>
<dbReference type="GO" id="GO:0010268">
    <property type="term" value="P:brassinosteroid homeostasis"/>
    <property type="evidence" value="ECO:0007669"/>
    <property type="project" value="TreeGrafter"/>
</dbReference>
<keyword evidence="8 19" id="KW-1133">Transmembrane helix</keyword>
<evidence type="ECO:0000256" key="11">
    <source>
        <dbReference type="ARBA" id="ARBA00023033"/>
    </source>
</evidence>
<sequence>MWPAAGGPWPASSSIVGSVTAALLVAAVVVRLFAPRLWSSSWIKQRRGTASSAAGARLPSGSLGWPLLGETPAFILAAYSPRPESFVEKRSVLYGKVFKSHLWGSPAVVSADPEVSRAVLQADASAFVPWYPRSLMELMGESSILVLGGGLQRRVHGLAGAFFKSPHLKARLTADMRRRVARAMDAWRRRLGSSSSSNPVRVQDEAKSQCHVLQIVFEILVRALIGLDEGQEMQYLRQQFREFIAGLISLPVKLPGTQLYRSLKAKKRMTKLIQKIIQDKRNRRVTEGEDARGTHPSDMIDVLLGNGSDEFTDELISDNMIDFMIPAEDSVPVLITLAVKYLSECPLALQQVEEENMELKRRKSDVGKTLEWTDYMSLTFTQHVITETLRMGNIINGIMRKAVRDVEVRGHLIPKGWRVLVYFRGVHLDAAVHDDPHAFNPWRWKERADVVGGGGGGGFTPFGGGQRLCPGLDLARLEASIFLHHLVTNFRWVVAEEDAVVNFPTVRLRRRMPIEVTPRE</sequence>
<comment type="pathway">
    <text evidence="14">Steroid biosynthesis.</text>
</comment>
<evidence type="ECO:0000256" key="18">
    <source>
        <dbReference type="RuleBase" id="RU000461"/>
    </source>
</evidence>
<dbReference type="Proteomes" id="UP000636709">
    <property type="component" value="Unassembled WGS sequence"/>
</dbReference>
<dbReference type="GO" id="GO:0016709">
    <property type="term" value="F:oxidoreductase activity, acting on paired donors, with incorporation or reduction of molecular oxygen, NAD(P)H as one donor, and incorporation of one atom of oxygen"/>
    <property type="evidence" value="ECO:0007669"/>
    <property type="project" value="TreeGrafter"/>
</dbReference>
<evidence type="ECO:0000313" key="21">
    <source>
        <dbReference type="Proteomes" id="UP000636709"/>
    </source>
</evidence>
<comment type="pathway">
    <text evidence="3">Hormone biosynthesis.</text>
</comment>
<keyword evidence="6 19" id="KW-0812">Transmembrane</keyword>
<dbReference type="PANTHER" id="PTHR24286">
    <property type="entry name" value="CYTOCHROME P450 26"/>
    <property type="match status" value="1"/>
</dbReference>
<dbReference type="GO" id="GO:0048366">
    <property type="term" value="P:leaf development"/>
    <property type="evidence" value="ECO:0007669"/>
    <property type="project" value="UniProtKB-ARBA"/>
</dbReference>
<dbReference type="GO" id="GO:0048443">
    <property type="term" value="P:stamen development"/>
    <property type="evidence" value="ECO:0007669"/>
    <property type="project" value="UniProtKB-ARBA"/>
</dbReference>
<dbReference type="PRINTS" id="PR00463">
    <property type="entry name" value="EP450I"/>
</dbReference>
<evidence type="ECO:0000256" key="4">
    <source>
        <dbReference type="ARBA" id="ARBA00010617"/>
    </source>
</evidence>
<dbReference type="GO" id="GO:0016125">
    <property type="term" value="P:sterol metabolic process"/>
    <property type="evidence" value="ECO:0007669"/>
    <property type="project" value="TreeGrafter"/>
</dbReference>
<evidence type="ECO:0000256" key="19">
    <source>
        <dbReference type="SAM" id="Phobius"/>
    </source>
</evidence>
<evidence type="ECO:0000256" key="12">
    <source>
        <dbReference type="ARBA" id="ARBA00023136"/>
    </source>
</evidence>
<keyword evidence="12 19" id="KW-0472">Membrane</keyword>
<dbReference type="EMBL" id="JACEFO010001646">
    <property type="protein sequence ID" value="KAF8726953.1"/>
    <property type="molecule type" value="Genomic_DNA"/>
</dbReference>
<protein>
    <recommendedName>
        <fullName evidence="15">Cytochrome P450 90D2</fullName>
    </recommendedName>
    <alternativeName>
        <fullName evidence="16">3-dehydro-6-deoxoteasterone synthase</fullName>
    </alternativeName>
</protein>
<dbReference type="FunFam" id="1.10.630.10:FF:000048">
    <property type="entry name" value="3-epi-6-deoxocathasterone 23-monooxygenase CYP90D1"/>
    <property type="match status" value="1"/>
</dbReference>
<evidence type="ECO:0000256" key="14">
    <source>
        <dbReference type="ARBA" id="ARBA00060577"/>
    </source>
</evidence>
<comment type="pathway">
    <text evidence="13">Plant hormone biosynthesis; brassinosteroid biosynthesis.</text>
</comment>
<dbReference type="PANTHER" id="PTHR24286:SF226">
    <property type="entry name" value="CYTOCHROME P450 90D2"/>
    <property type="match status" value="1"/>
</dbReference>
<dbReference type="AlphaFoldDB" id="A0A835F332"/>
<evidence type="ECO:0000256" key="2">
    <source>
        <dbReference type="ARBA" id="ARBA00004167"/>
    </source>
</evidence>
<evidence type="ECO:0000256" key="15">
    <source>
        <dbReference type="ARBA" id="ARBA00068727"/>
    </source>
</evidence>
<dbReference type="InterPro" id="IPR017972">
    <property type="entry name" value="Cyt_P450_CS"/>
</dbReference>
<evidence type="ECO:0000256" key="10">
    <source>
        <dbReference type="ARBA" id="ARBA00023004"/>
    </source>
</evidence>
<dbReference type="SUPFAM" id="SSF48264">
    <property type="entry name" value="Cytochrome P450"/>
    <property type="match status" value="1"/>
</dbReference>
<reference evidence="20" key="1">
    <citation type="submission" date="2020-07" db="EMBL/GenBank/DDBJ databases">
        <title>Genome sequence and genetic diversity analysis of an under-domesticated orphan crop, white fonio (Digitaria exilis).</title>
        <authorList>
            <person name="Bennetzen J.L."/>
            <person name="Chen S."/>
            <person name="Ma X."/>
            <person name="Wang X."/>
            <person name="Yssel A.E.J."/>
            <person name="Chaluvadi S.R."/>
            <person name="Johnson M."/>
            <person name="Gangashetty P."/>
            <person name="Hamidou F."/>
            <person name="Sanogo M.D."/>
            <person name="Zwaenepoel A."/>
            <person name="Wallace J."/>
            <person name="Van De Peer Y."/>
            <person name="Van Deynze A."/>
        </authorList>
    </citation>
    <scope>NUCLEOTIDE SEQUENCE</scope>
    <source>
        <tissue evidence="20">Leaves</tissue>
    </source>
</reference>
<comment type="cofactor">
    <cofactor evidence="1 17">
        <name>heme</name>
        <dbReference type="ChEBI" id="CHEBI:30413"/>
    </cofactor>
</comment>
<dbReference type="PROSITE" id="PS00086">
    <property type="entry name" value="CYTOCHROME_P450"/>
    <property type="match status" value="1"/>
</dbReference>
<dbReference type="InterPro" id="IPR002401">
    <property type="entry name" value="Cyt_P450_E_grp-I"/>
</dbReference>
<evidence type="ECO:0000313" key="20">
    <source>
        <dbReference type="EMBL" id="KAF8726953.1"/>
    </source>
</evidence>
<dbReference type="InterPro" id="IPR036396">
    <property type="entry name" value="Cyt_P450_sf"/>
</dbReference>
<comment type="similarity">
    <text evidence="4 18">Belongs to the cytochrome P450 family.</text>
</comment>
<dbReference type="GO" id="GO:0020037">
    <property type="term" value="F:heme binding"/>
    <property type="evidence" value="ECO:0007669"/>
    <property type="project" value="InterPro"/>
</dbReference>
<keyword evidence="7 17" id="KW-0479">Metal-binding</keyword>
<proteinExistence type="inferred from homology"/>
<dbReference type="InterPro" id="IPR001128">
    <property type="entry name" value="Cyt_P450"/>
</dbReference>
<dbReference type="OrthoDB" id="3945418at2759"/>
<dbReference type="GO" id="GO:0016020">
    <property type="term" value="C:membrane"/>
    <property type="evidence" value="ECO:0007669"/>
    <property type="project" value="UniProtKB-SubCell"/>
</dbReference>
<evidence type="ECO:0000256" key="6">
    <source>
        <dbReference type="ARBA" id="ARBA00022692"/>
    </source>
</evidence>
<keyword evidence="9 18" id="KW-0560">Oxidoreductase</keyword>